<dbReference type="Pfam" id="PF19788">
    <property type="entry name" value="DUF6272"/>
    <property type="match status" value="1"/>
</dbReference>
<evidence type="ECO:0000313" key="1">
    <source>
        <dbReference type="EMBL" id="RFM24909.1"/>
    </source>
</evidence>
<gene>
    <name evidence="1" type="ORF">D0433_03120</name>
</gene>
<protein>
    <submittedName>
        <fullName evidence="1">Uncharacterized protein</fullName>
    </submittedName>
</protein>
<dbReference type="InterPro" id="IPR046239">
    <property type="entry name" value="DUF6272"/>
</dbReference>
<accession>A0A395M277</accession>
<dbReference type="NCBIfam" id="NF038262">
    <property type="entry name" value="SiaB_fam_kinase"/>
    <property type="match status" value="1"/>
</dbReference>
<proteinExistence type="predicted"/>
<organism evidence="1 2">
    <name type="scientific">Candidatus Thermochlorobacter aerophilus</name>
    <dbReference type="NCBI Taxonomy" id="1868324"/>
    <lineage>
        <taxon>Bacteria</taxon>
        <taxon>Pseudomonadati</taxon>
        <taxon>Chlorobiota</taxon>
        <taxon>Chlorobiia</taxon>
        <taxon>Chlorobiales</taxon>
        <taxon>Candidatus Thermochlorobacteriaceae</taxon>
        <taxon>Candidatus Thermochlorobacter</taxon>
    </lineage>
</organism>
<evidence type="ECO:0000313" key="2">
    <source>
        <dbReference type="Proteomes" id="UP000266389"/>
    </source>
</evidence>
<sequence length="186" mass="21265">MSPPHFDIHDIFDFYQRISNARVLMTFKGAFSQELLVQIGELVKLQQGNNSKVQKMFAVFVEMAQNILHYSAEKEICSDGKEVGVGMIIIRENEKSFAITSANAIEKEKAEEIERYCSQLIAMTPEELKAFHQKKRLEEPPKGSKGAGLGLIEMIRKSDEKAEFLITQLDERRSFFILNIIIHKSL</sequence>
<dbReference type="Proteomes" id="UP000266389">
    <property type="component" value="Unassembled WGS sequence"/>
</dbReference>
<comment type="caution">
    <text evidence="1">The sequence shown here is derived from an EMBL/GenBank/DDBJ whole genome shotgun (WGS) entry which is preliminary data.</text>
</comment>
<name>A0A395M277_9BACT</name>
<reference evidence="1 2" key="1">
    <citation type="journal article" date="2011" name="ISME J.">
        <title>Community ecology of hot spring cyanobacterial mats: predominant populations and their functional potential.</title>
        <authorList>
            <person name="Klatt C.G."/>
            <person name="Wood J.M."/>
            <person name="Rusch D.B."/>
            <person name="Bateson M.M."/>
            <person name="Hamamura N."/>
            <person name="Heidelberg J.F."/>
            <person name="Grossman A.R."/>
            <person name="Bhaya D."/>
            <person name="Cohan F.M."/>
            <person name="Kuhl M."/>
            <person name="Bryant D.A."/>
            <person name="Ward D.M."/>
        </authorList>
    </citation>
    <scope>NUCLEOTIDE SEQUENCE [LARGE SCALE GENOMIC DNA]</scope>
    <source>
        <strain evidence="1">OS</strain>
    </source>
</reference>
<dbReference type="AlphaFoldDB" id="A0A395M277"/>
<dbReference type="EMBL" id="PHFL01000014">
    <property type="protein sequence ID" value="RFM24909.1"/>
    <property type="molecule type" value="Genomic_DNA"/>
</dbReference>